<sequence>MTSHRMNQYSHVKSLVNANLHKSLGITMDQRWLVQISLIRINPFFLWKKIEN</sequence>
<reference evidence="1" key="1">
    <citation type="journal article" date="2020" name="Nature">
        <title>Giant virus diversity and host interactions through global metagenomics.</title>
        <authorList>
            <person name="Schulz F."/>
            <person name="Roux S."/>
            <person name="Paez-Espino D."/>
            <person name="Jungbluth S."/>
            <person name="Walsh D.A."/>
            <person name="Denef V.J."/>
            <person name="McMahon K.D."/>
            <person name="Konstantinidis K.T."/>
            <person name="Eloe-Fadrosh E.A."/>
            <person name="Kyrpides N.C."/>
            <person name="Woyke T."/>
        </authorList>
    </citation>
    <scope>NUCLEOTIDE SEQUENCE</scope>
    <source>
        <strain evidence="1">GVMAG-M-3300020192-26</strain>
    </source>
</reference>
<dbReference type="AlphaFoldDB" id="A0A6C0C7M9"/>
<organism evidence="1">
    <name type="scientific">viral metagenome</name>
    <dbReference type="NCBI Taxonomy" id="1070528"/>
    <lineage>
        <taxon>unclassified sequences</taxon>
        <taxon>metagenomes</taxon>
        <taxon>organismal metagenomes</taxon>
    </lineage>
</organism>
<proteinExistence type="predicted"/>
<name>A0A6C0C7M9_9ZZZZ</name>
<evidence type="ECO:0000313" key="1">
    <source>
        <dbReference type="EMBL" id="QHT00736.1"/>
    </source>
</evidence>
<protein>
    <submittedName>
        <fullName evidence="1">Uncharacterized protein</fullName>
    </submittedName>
</protein>
<accession>A0A6C0C7M9</accession>
<dbReference type="EMBL" id="MN739358">
    <property type="protein sequence ID" value="QHT00736.1"/>
    <property type="molecule type" value="Genomic_DNA"/>
</dbReference>